<feature type="transmembrane region" description="Helical" evidence="1">
    <location>
        <begin position="6"/>
        <end position="23"/>
    </location>
</feature>
<name>A0A1G2T6P3_9BACT</name>
<comment type="caution">
    <text evidence="2">The sequence shown here is derived from an EMBL/GenBank/DDBJ whole genome shotgun (WGS) entry which is preliminary data.</text>
</comment>
<proteinExistence type="predicted"/>
<keyword evidence="1" id="KW-1133">Transmembrane helix</keyword>
<evidence type="ECO:0000313" key="3">
    <source>
        <dbReference type="Proteomes" id="UP000179264"/>
    </source>
</evidence>
<protein>
    <recommendedName>
        <fullName evidence="4">DUF4446 domain-containing protein</fullName>
    </recommendedName>
</protein>
<dbReference type="Pfam" id="PF14584">
    <property type="entry name" value="DUF4446"/>
    <property type="match status" value="1"/>
</dbReference>
<dbReference type="InterPro" id="IPR027981">
    <property type="entry name" value="DUF4446"/>
</dbReference>
<evidence type="ECO:0000313" key="2">
    <source>
        <dbReference type="EMBL" id="OHA92945.1"/>
    </source>
</evidence>
<dbReference type="AlphaFoldDB" id="A0A1G2T6P3"/>
<dbReference type="EMBL" id="MHVL01000031">
    <property type="protein sequence ID" value="OHA92945.1"/>
    <property type="molecule type" value="Genomic_DNA"/>
</dbReference>
<accession>A0A1G2T6P3</accession>
<organism evidence="2 3">
    <name type="scientific">Candidatus Zambryskibacteria bacterium RIFCSPHIGHO2_02_38_10.5</name>
    <dbReference type="NCBI Taxonomy" id="1802742"/>
    <lineage>
        <taxon>Bacteria</taxon>
        <taxon>Candidatus Zambryskiibacteriota</taxon>
    </lineage>
</organism>
<evidence type="ECO:0008006" key="4">
    <source>
        <dbReference type="Google" id="ProtNLM"/>
    </source>
</evidence>
<reference evidence="2 3" key="1">
    <citation type="journal article" date="2016" name="Nat. Commun.">
        <title>Thousands of microbial genomes shed light on interconnected biogeochemical processes in an aquifer system.</title>
        <authorList>
            <person name="Anantharaman K."/>
            <person name="Brown C.T."/>
            <person name="Hug L.A."/>
            <person name="Sharon I."/>
            <person name="Castelle C.J."/>
            <person name="Probst A.J."/>
            <person name="Thomas B.C."/>
            <person name="Singh A."/>
            <person name="Wilkins M.J."/>
            <person name="Karaoz U."/>
            <person name="Brodie E.L."/>
            <person name="Williams K.H."/>
            <person name="Hubbard S.S."/>
            <person name="Banfield J.F."/>
        </authorList>
    </citation>
    <scope>NUCLEOTIDE SEQUENCE [LARGE SCALE GENOMIC DNA]</scope>
</reference>
<dbReference type="Proteomes" id="UP000179264">
    <property type="component" value="Unassembled WGS sequence"/>
</dbReference>
<sequence length="154" mass="17425">MFEESLIVYGLVGCTVLLLAWIIRLEMRIRKLLGGKTAKTLEEAVKELHENTEKLNHFQREAISHFINVEKRLSRSVQAVETIRFNPFKGTGEGGNQSFSTCFVSENGNGAVISSLYSRDRVSIFSKPLQKFVSDFELTGEEKNVIENAKKNLK</sequence>
<keyword evidence="1" id="KW-0812">Transmembrane</keyword>
<keyword evidence="1" id="KW-0472">Membrane</keyword>
<gene>
    <name evidence="2" type="ORF">A2W58_03670</name>
</gene>
<evidence type="ECO:0000256" key="1">
    <source>
        <dbReference type="SAM" id="Phobius"/>
    </source>
</evidence>